<feature type="domain" description="FbpC C-terminal regulatory nucleotide binding" evidence="2">
    <location>
        <begin position="128"/>
        <end position="177"/>
    </location>
</feature>
<dbReference type="AlphaFoldDB" id="A0A853ATP5"/>
<dbReference type="InterPro" id="IPR041230">
    <property type="entry name" value="FbpC_C"/>
</dbReference>
<protein>
    <recommendedName>
        <fullName evidence="2">FbpC C-terminal regulatory nucleotide binding domain-containing protein</fullName>
    </recommendedName>
</protein>
<keyword evidence="4" id="KW-1185">Reference proteome</keyword>
<accession>A0A853ATP5</accession>
<keyword evidence="1" id="KW-0812">Transmembrane</keyword>
<dbReference type="Pfam" id="PF17845">
    <property type="entry name" value="FbpC_C_terminal"/>
    <property type="match status" value="1"/>
</dbReference>
<evidence type="ECO:0000259" key="2">
    <source>
        <dbReference type="Pfam" id="PF17845"/>
    </source>
</evidence>
<feature type="transmembrane region" description="Helical" evidence="1">
    <location>
        <begin position="48"/>
        <end position="69"/>
    </location>
</feature>
<reference evidence="3 4" key="1">
    <citation type="submission" date="2020-07" db="EMBL/GenBank/DDBJ databases">
        <title>Sequencing the genomes of 1000 actinobacteria strains.</title>
        <authorList>
            <person name="Klenk H.-P."/>
        </authorList>
    </citation>
    <scope>NUCLEOTIDE SEQUENCE [LARGE SCALE GENOMIC DNA]</scope>
    <source>
        <strain evidence="3 4">DSM 44065</strain>
    </source>
</reference>
<proteinExistence type="predicted"/>
<evidence type="ECO:0000256" key="1">
    <source>
        <dbReference type="SAM" id="Phobius"/>
    </source>
</evidence>
<gene>
    <name evidence="3" type="ORF">HNR68_004642</name>
</gene>
<organism evidence="3 4">
    <name type="scientific">Saccharopolyspora hordei</name>
    <dbReference type="NCBI Taxonomy" id="1838"/>
    <lineage>
        <taxon>Bacteria</taxon>
        <taxon>Bacillati</taxon>
        <taxon>Actinomycetota</taxon>
        <taxon>Actinomycetes</taxon>
        <taxon>Pseudonocardiales</taxon>
        <taxon>Pseudonocardiaceae</taxon>
        <taxon>Saccharopolyspora</taxon>
    </lineage>
</organism>
<name>A0A853ATP5_9PSEU</name>
<keyword evidence="1" id="KW-1133">Transmembrane helix</keyword>
<sequence length="343" mass="35069">MKDVNSTRDVEVVRALLHRAVDDVEPSPDALPRLLAAARRRRSPKRPLLAALGAVAAAAVALVVAFVVLPGQQQPTPVSAQPNSYLATPQPGVIASFDVLSGRQNGVLSDVPGADPETLATDRSRVLVVAATTEGKRLVEVSADGAQRVLPVPVGDARLLAAGGGRIAYLDGGAVVVLRDGQPQHIALPTGTRVDDLALSDDGRLALLAAEPGRHQASVLVLAPDATSWDGRVEAVSDGCGPVAITWNGPDLAVLEPPACAAGQARVATFAADTGRKLGGGVPFPAPELTPSTVELSADPLGRFLVSTSGGGQWLVDGSEVRPVPPACTRPGVCASGPATFWS</sequence>
<comment type="caution">
    <text evidence="3">The sequence shown here is derived from an EMBL/GenBank/DDBJ whole genome shotgun (WGS) entry which is preliminary data.</text>
</comment>
<dbReference type="Proteomes" id="UP000587002">
    <property type="component" value="Unassembled WGS sequence"/>
</dbReference>
<keyword evidence="1" id="KW-0472">Membrane</keyword>
<evidence type="ECO:0000313" key="4">
    <source>
        <dbReference type="Proteomes" id="UP000587002"/>
    </source>
</evidence>
<dbReference type="RefSeq" id="WP_179723838.1">
    <property type="nucleotide sequence ID" value="NZ_BAABFH010000001.1"/>
</dbReference>
<dbReference type="EMBL" id="JACCFJ010000001">
    <property type="protein sequence ID" value="NYI86012.1"/>
    <property type="molecule type" value="Genomic_DNA"/>
</dbReference>
<evidence type="ECO:0000313" key="3">
    <source>
        <dbReference type="EMBL" id="NYI86012.1"/>
    </source>
</evidence>
<dbReference type="SUPFAM" id="SSF75011">
    <property type="entry name" value="3-carboxy-cis,cis-mucoante lactonizing enzyme"/>
    <property type="match status" value="1"/>
</dbReference>